<dbReference type="EMBL" id="QKWP01000085">
    <property type="protein sequence ID" value="RIB27853.1"/>
    <property type="molecule type" value="Genomic_DNA"/>
</dbReference>
<name>A0A397W6D9_9GLOM</name>
<evidence type="ECO:0000313" key="2">
    <source>
        <dbReference type="Proteomes" id="UP000266673"/>
    </source>
</evidence>
<dbReference type="Proteomes" id="UP000266673">
    <property type="component" value="Unassembled WGS sequence"/>
</dbReference>
<keyword evidence="2" id="KW-1185">Reference proteome</keyword>
<protein>
    <submittedName>
        <fullName evidence="1">Uncharacterized protein</fullName>
    </submittedName>
</protein>
<evidence type="ECO:0000313" key="1">
    <source>
        <dbReference type="EMBL" id="RIB27853.1"/>
    </source>
</evidence>
<gene>
    <name evidence="1" type="ORF">C2G38_2029003</name>
</gene>
<dbReference type="OrthoDB" id="21643at2759"/>
<accession>A0A397W6D9</accession>
<organism evidence="1 2">
    <name type="scientific">Gigaspora rosea</name>
    <dbReference type="NCBI Taxonomy" id="44941"/>
    <lineage>
        <taxon>Eukaryota</taxon>
        <taxon>Fungi</taxon>
        <taxon>Fungi incertae sedis</taxon>
        <taxon>Mucoromycota</taxon>
        <taxon>Glomeromycotina</taxon>
        <taxon>Glomeromycetes</taxon>
        <taxon>Diversisporales</taxon>
        <taxon>Gigasporaceae</taxon>
        <taxon>Gigaspora</taxon>
    </lineage>
</organism>
<dbReference type="AlphaFoldDB" id="A0A397W6D9"/>
<dbReference type="STRING" id="44941.A0A397W6D9"/>
<proteinExistence type="predicted"/>
<sequence length="152" mass="17586">MTFTEVKESYNISDNDLAPEVSDNLNLFDSDEEYNNNEKPTLGTEKLFKHYILMQIHNFLIESCKPTDIAINPIFEGEPGRERLNLQIKFHGDDRFKLTSDFVIDENNIVQNGDIDRVLSEEKTKQIGILKGLLGYVPKKADPKKFVNKWFC</sequence>
<reference evidence="1 2" key="1">
    <citation type="submission" date="2018-06" db="EMBL/GenBank/DDBJ databases">
        <title>Comparative genomics reveals the genomic features of Rhizophagus irregularis, R. cerebriforme, R. diaphanum and Gigaspora rosea, and their symbiotic lifestyle signature.</title>
        <authorList>
            <person name="Morin E."/>
            <person name="San Clemente H."/>
            <person name="Chen E.C.H."/>
            <person name="De La Providencia I."/>
            <person name="Hainaut M."/>
            <person name="Kuo A."/>
            <person name="Kohler A."/>
            <person name="Murat C."/>
            <person name="Tang N."/>
            <person name="Roy S."/>
            <person name="Loubradou J."/>
            <person name="Henrissat B."/>
            <person name="Grigoriev I.V."/>
            <person name="Corradi N."/>
            <person name="Roux C."/>
            <person name="Martin F.M."/>
        </authorList>
    </citation>
    <scope>NUCLEOTIDE SEQUENCE [LARGE SCALE GENOMIC DNA]</scope>
    <source>
        <strain evidence="1 2">DAOM 194757</strain>
    </source>
</reference>
<comment type="caution">
    <text evidence="1">The sequence shown here is derived from an EMBL/GenBank/DDBJ whole genome shotgun (WGS) entry which is preliminary data.</text>
</comment>